<keyword evidence="1" id="KW-1015">Disulfide bond</keyword>
<feature type="repeat" description="TNFR-Cys" evidence="1">
    <location>
        <begin position="3954"/>
        <end position="4001"/>
    </location>
</feature>
<feature type="region of interest" description="Disordered" evidence="2">
    <location>
        <begin position="5406"/>
        <end position="5430"/>
    </location>
</feature>
<dbReference type="OrthoDB" id="301992at2759"/>
<feature type="compositionally biased region" description="Basic residues" evidence="2">
    <location>
        <begin position="5707"/>
        <end position="5721"/>
    </location>
</feature>
<keyword evidence="6" id="KW-1185">Reference proteome</keyword>
<dbReference type="PANTHER" id="PTHR15332">
    <property type="entry name" value="PROPROTEIN CONVERTASE SUBTILISIN_KEXIN TYPE 5-LIKE"/>
    <property type="match status" value="1"/>
</dbReference>
<evidence type="ECO:0000313" key="5">
    <source>
        <dbReference type="EMBL" id="CAD8197083.1"/>
    </source>
</evidence>
<evidence type="ECO:0000256" key="2">
    <source>
        <dbReference type="SAM" id="MobiDB-lite"/>
    </source>
</evidence>
<comment type="caution">
    <text evidence="1">Lacks conserved residue(s) required for the propagation of feature annotation.</text>
</comment>
<dbReference type="Pfam" id="PF03302">
    <property type="entry name" value="VSP"/>
    <property type="match status" value="1"/>
</dbReference>
<feature type="transmembrane region" description="Helical" evidence="3">
    <location>
        <begin position="5906"/>
        <end position="5923"/>
    </location>
</feature>
<feature type="compositionally biased region" description="Low complexity" evidence="2">
    <location>
        <begin position="5555"/>
        <end position="5591"/>
    </location>
</feature>
<dbReference type="PANTHER" id="PTHR15332:SF175">
    <property type="entry name" value="PROPROTEIN CONVERTASE SUBTILISIN_KEXIN TYPE 5-LIKE"/>
    <property type="match status" value="1"/>
</dbReference>
<dbReference type="InterPro" id="IPR001368">
    <property type="entry name" value="TNFR/NGFR_Cys_rich_reg"/>
</dbReference>
<keyword evidence="3" id="KW-0812">Transmembrane</keyword>
<protein>
    <recommendedName>
        <fullName evidence="4">TNFR-Cys domain-containing protein</fullName>
    </recommendedName>
</protein>
<feature type="transmembrane region" description="Helical" evidence="3">
    <location>
        <begin position="5935"/>
        <end position="5956"/>
    </location>
</feature>
<feature type="transmembrane region" description="Helical" evidence="3">
    <location>
        <begin position="5816"/>
        <end position="5835"/>
    </location>
</feature>
<dbReference type="EMBL" id="CAJJDO010000114">
    <property type="protein sequence ID" value="CAD8197083.1"/>
    <property type="molecule type" value="Genomic_DNA"/>
</dbReference>
<keyword evidence="3" id="KW-1133">Transmembrane helix</keyword>
<feature type="compositionally biased region" description="Low complexity" evidence="2">
    <location>
        <begin position="5598"/>
        <end position="5627"/>
    </location>
</feature>
<feature type="region of interest" description="Disordered" evidence="2">
    <location>
        <begin position="5467"/>
        <end position="5665"/>
    </location>
</feature>
<feature type="repeat" description="TNFR-Cys" evidence="1">
    <location>
        <begin position="1330"/>
        <end position="1376"/>
    </location>
</feature>
<proteinExistence type="predicted"/>
<dbReference type="SMART" id="SM00181">
    <property type="entry name" value="EGF"/>
    <property type="match status" value="77"/>
</dbReference>
<sequence length="5969" mass="651986">MELSANNVLKSVLFAMGQHLLNVQGTTCKQCPVKCQSTCQFLVDSVKCDACASGYFGDTCEQCSSTCKTCVDLATTCTSCNIGYYLDGQACTQCALHCVTCEDGTGNCLSCESGYVTDEFHKCATCSNCTCITGQYYDSSQTTCKTCNESCTQCVGTSTNCQACQPQFYLDNSTCTDCPDPCLTCSSVSTCQTCIAGYYLDISTCRICTSPCVNCSLGGNSNCSSCIDGYYLDGQICKPCDLNCLKCSTTSNNCSLCQLGSYLNNTSCIICSTNCNNCSSATQCNSCDSGYQIVNGYCQACTDSQYYSSQHCYDCSINCKTCSTSETNCISCAPGKYIQGNQCLPCVAPCAECESQNQCTKCDSGYWVDNQACTNCNDKCKTCTSETQCQTCADGYYLDGTSCLNCPTGCTQCSSSSVCTSCQLSYYLDGTCKQCSPGTFIQENACSACTSPCATCETSATHCLSCNSKYFLNNNSCQQCSSPCDTCESASACLSCVVGSYYISSSKTCQSCESPCTECSQSGNSSCSKCIEGYYLESSSCNICQSPCVNCSSAATCLTCINGYFFNGTQCQQCAQECAICNGPASSQCSSCKQPYYLEGTTCKQCPVKCQSTCQFLVDSVKCDACASGYFGDTCEQCSSTCKTCVDLATTCTSCNIGYYLDGQACTQCALHCVTCEDGTGNCLSCESGYVTDEFHKCATCSNCTCITGQYYDNNDLKCKICDVSCTICSGIKSNCQACTNGFYLDSQTCKNCIAPCNMCTASDICSNCNSGYYLNNNACLPCQSPCVNCLAAGNINCSLCQSGYYLNGQICDVCDSACKKCSITSTNCSECQMGYYLDGSICSKCSNNCNSCVSGTQCTSCDAGYEVVDGQCIACGINQYYLNLKCLSCQSPCNSCEQTASQCTSCINEYYLSGQQCFQCIQPCINCTSQIECLSCISGKYLSNKTCVNCEYPCSSCTASGNSNCLSCQSGYYLENSQCISCSTTLSSCLICSSKLTCITCDSTHYLNNGQCLQCSTTCKSCSDQSTCTSCMETQYLETNTCKSCQSPCFNCVTNSTNCLSCVDSYYLSSNSCIKCTSPCQNCSNGSNCLNCVAGYYYFDGLCSKCDNACQLCSGSATQCQLCQSGYYLSGSSCISCASPCLTCSSELSCNSCISTSYYYSNNSCLTCLTPCSTCSGETSCLSCKNGYYLDQISCLQCISPCKNCSSSQICNSCVDTYYLNGTVCSKCPVKCRDICNLVNSQVQCGSCADGFYSSNSDCVQCSTSCKTCQNTDTQCTSCFTGKYLSNSQCLTCSTNCMECEANTGNCTLCSSGYSINAFYQCAQCSTCNCPDGQYYDQSQNKCFSCEAKCSSCFGGMISQCTSCINGYYIQDSTCTLCQTPCINCTSAISCLSCINTTYLSGTSCLTCQSPCIKCQSAGNTNCQECISGYFLIGAVCTQCDSKCKTCTTSSTCQSCADGYYLNGVTCVQCPIGCTSCINGSTCTGCSSDYYLDGICKQCSLGQFISNNSCSQCQSPCFSCVTTASNCLSCIDYYYKPANLNTCQQCVSPCKLCSSDVNCLSCQSGYYYTSSNNSCTTCSSPCQTCQTVGNTNCQSCITGFYLDGSICRDCTQLSYCLECSSSTICTKCDSTHYISNGQCLTCQPRCDTCNNSATCNSCLSGKYLNSLNTCSTCQSPCLTCSGTDGLTCSSCENKYYLNVSTCTQCVSPCLTCTTAVSCSSCVDGTYLNGQECLSCNFACTKCSGFASTCSSCTAGYYLSGTSCLICTSPCGTCIDTSTKCLSCNTLTKYLDNNACLNCVQPCQTCSNAAYCLSCISTYYLTAQNTCSQCVSPCVTCTTQTSCLSCIDGYYLSGTQCLICDSNCRTCWNRADYCMTCTLRQYLTTENKCAACTSPCSSCVNSATSCTSCLDLFYYEANSCKRCISPCWTCDSANVCKLCLSGKYYDQTQKNCLDCDKTSCVTCTGTATTCLSCASGKYLENNTCKTCDPKCITCTSLTTCQSCSVGYYYNGSECLACTLPCIECNSGSICTKCQNDLYKLSLSQCISCSLPCRTCDQDVCKSCVNKYYFDSAEIDTTKKCKLCISPCDQCTSLSSCTTCISGFYLDGTSCLKCTNNCNTCETATKCFTCVSNSFYLTTSNTCLTCSNMDAACLTCSALNRCLTCKDGFFIYNLTQNGVTTSTCQACSVKCSSCSQSLSQCSRCAGNRQGTPQCTTCPYGFFDSGLLNCEQCNTKFCITCSGSAKNCSICANQRIQPPTCFCRPGTYTSGDDCIQCMANCSSCTTSNQCTLCNTGFYYKQNWDGLGNNICTNTCGESFFQDVNNQQCIRCPISNCKVCISTTDTGCISCLPSIAQTVSDSMNNVCTSTTCSLYLQQQRQCLIQCLPGYYKNIDFTCSICDNACKQCQDTAAACTECYPNMYLQYTIGQQVKGSCIPECQTTFYQKPSLTPTVSGGICASCHPTCKDCTDDLETSCISCSAGRFLLNKRCLTSCGENAGYVANTDLNRCDQCAANCTSCTSISAQRCTKCANTHFFLQNQCLAQCPSGYYGDSNKVCQACNSSCLTCDGPQENNCLSCGASIFYLASTKRCTTLCPDKFYGKTDTFRCESCINGCLKCINPFDCQYCDENFFLNTLNSINNCLAVCPDGYFGAVTARACRQCDPGCKTCKGSTQSDCIICSAGRFNYMGDCIATCPAGTFLDTVNMRCDTCSQGCSTCTAIGMGNCTTCEFGYLFYNKGCYITCPTGSYKTGTTCTSCISNCSVCNDSISCQRCNDSTFYTGILCTTSCLSNQYGDTLTRTCKQCDPSCLTCSGAKIDNCLSCNTTFLFSNSCNQYCPDGYYADTSTKTCRNCISTCATCLNPTSCSSCTQGSFLTGNPPLCQTSCPAGFYGDSGTRACRSCFAGCRTCFGTTADKCQSCLASASPRLFYFNYSCNQTCPDGTYPNTSNSNCDSCHQFCGKCIDASAKCTQCATNRFMSPLSVDVNSPCITVCPYQYYGDQITRTCLLCATNCRSCTSSSANSCTACMNTNINDYQINYYLSQNSCVAQCPSQLVVNQDGSSSEQQLYGDIVSDPLSYNCVSKCPPLTYRNNSIMVCEQCHISCRSCEGILSNQCLACFAGFYLYQGTCSSGCPSGTYLYSVTSSCITCNSKCKECDGPNATDCTECLAPLVKQGRECLDSCIEGYVVVDQVCVSCHYTCDQCIGNDIQECISCSLGLYLQKLQESDPSGKCLQNCNQSYYPDTIDNKCKLCHSTCITCQGSEENDCLSCSGSLMFMGGICSDTCIDGYYLNINQCAQCNLSCKTCSGSSSNQCLSCSDQLFLFNSQCLISCIEGYFQNEIEQSCDKCLENCLTCTNGTTCNACDTSKFFLFEENCYEYCASGFYFDTTQKICQSCNPLCGTCTGPESNQCLSCDTDYFLKVSKNFDTGIYDWTCELQCGEFYSPDIQNFVCLFDTCDSTCSTCLNDQPTTCRSCNNLILSNSRCLAGCQDGYFVDNNSCVQCNRLCKTCKDSSTVCPLCVDVAYRVDDSYCVSTCPEKYIKHATQPLCIGCVQNCQNCVYDEILAGSTKCLKCESSYFVDQTYNSSKVLINVQCYQKCPDGKYNNQDSYQCTNCDWTCKTCQDATSLDCIKCGTVVHPKTGATQIRYMEDGICKMTCQAGSYAHIDSINGNTCLICNSTCKTCSGILDSNCSSCYSTTYLAANGKCVKDCSTGYFSNDSNQRCEKCYQGCSKCDGVKSTQCLACENGYYLYKDTCQTDCPDEYFKDGNVCQNCDKFCYNCTGKEPNQCISCPTDLYFYPQENTCYIECPLRSFLNPSTFQCQECHPSCLTCSNEIEDSCLSCPQKETDTEIQTYLLNGKCISDCGTHKYGDPDALTCEECSIQCISCQTTGNNCTGSCPANRLTIPQCDCPSGYLIDSPTAECEQCYYKCSTCKEAFINCLKCAANRNQDAPFCSCPPGYFDDEENKNPICQPCAWQCSTCQRRSDICITCKGDRVGQSCVCPAGKYEDSSAQKEMCSTCDPTCSTCAVKANYCVTCKGNRYSTILPDNPIYKLCLCQNGLFEDGKSTNCPQCDFKCTTCTSSSSNCLSCRGDRILTEQCTCESGYFDDDVNDKCQKCDLQCVTCDKNGCLTCAGNREGPDILKICNCPATGIDRRQHGYSECGTCEYGVPYVKMKDSLDSMTINLGGVIAIKGINDPTIPSREVCQKLFNDDDFAKLGSGKPLCNVDPNNQKQVNVVFGNNAQFLIGNTITLNLKSVIGRKDCQAIFYTNFLAAKINGPDVPAAAYVKFTGPQFSNLCSKIIFFPSQVFNDGGRGLTMKSWSIVSIEPDNSGVRGRIQVLFDAANAAKNNKIEIPPLMLSEYSKYVFKYTFTNFLNTEFSSDYTVSTTTYESPFVSIEELSPHVYYTNARIKLVGTIIHQSCITGTTEIIASTINYEWISNKVTKGDVESYLLQDVTTLAGVKSPDVQFIQLDIPPYSGKGGYSYEVTLIATLTTKPISSNYTVDITLLNQGLQVEIEGGNRMNGYAVPLNVNGWAKDPNIKTDQSVGIELVWKCVNLNTNLPCADVYDEEIPLNRTNSQFVAAKRLVPYNAYNFYLNGTKGELFEVAQAVIVIVELDIPVLELKRPEYLTSKRVNMNQEISIKFLYPTKNPDSLYYGGAIVYDFNVVATLRFFFTSITIKFWDSFYDLTDLAQLGFRASVYNPQFFMPSTTTLLININLPPRSCKMNVSPTSGISFDTQFTLKVTDCEDSDSPFTYKFTFYYSPTQYNNDVLKAASLNQILLLDYSIDNEISTILPNPLSDSAVTQPFLILMASISDSLGALTNLTSSVVVGLNQVDLRHRLQVAEYLKKRQQQEDKFYPLPYFFRSRQLAEITDATDKFIRLYQNRTTLSIPEQINLLNLLAIGVKDLSIDNPSADQDANETAIIQEEQTKLITLKKSILASLKELQSQDVSVATKSALTKSIEELMNDEDIQLNMSSENMDAELDKADSIVSSSTSGVSELQGDIESGNVDFKSFRVKENLQNDIMRTAGLLNGLLAAGQNQMDSIDSTSTTTSANSTDSNNSTNETDAAWQKMKDNNAKLFKVQESVKFGLTQTADPNAPPKVFSGGSFSMKSSIATPSKMAEYLAGSDPTKSKKDIKITDDDESTQSDETNIQTVTYNQAEFADNPYATDDSFPSRSVPASVQNIEPKLPNGSVIVPKQPIPMSFGVTAAKQAARLRRLRRLYGRRNMQYYQDLYELDEEPESQAIFCIGKGSDGGWSAGGGNCKTVKQVDATGALTVTCQCEELSPTSVGDAIADALAFDKFAKAFSMEALLALLNFPFYKSVIVYALAFMTTALVFSVKYGFKKDREDVEKKLLAPHFVESEYIRIKAEENQAQRTEKQKLKMEKQKEIEQKLQEEYEEQLRLQQEQQKENEEQQDNPERPINTSLQFPLQEEAPVDIFMVQPDIEPEELMKIRQMNEIKEEQNANAPLKSEPTYKSDSDDSDRPPNQVVYDEEDSENSDNMESLYEVPENILDQKPGEKQKEPEIAKYFKQLEPEFSKSSMSVATIKQKSVSNQQQQSQQQKSQSQQQSQILQDQQQQQFKSESIADLEQFNQELEKQFQQQGQQQQQQQKYDMGDSQQYELHPELKESPIMNQRENVTPPFCQELQSNDLPHLQDDDGCALSAIKVTDINQPVPNIEEDSFEKDVKEAGQSEIIEPKQKKKSSTRKRKRNKNKVNDKDKDKDKAIDALDISNEEDNLKEEPEPTYEIKEQLVQQWHRDYKRKKFLESGCQLKFSLANVILFMALFHKLLCIFLVFERRLPRPIRFCVLYMTILNTCYINIFFQVPLEPLQSIIFSVFSAILSNFEMFVILFLMPHKVFVVRQIGWGIFIALTTLLIYFILIAMALEAADSGGDITRSNMWGLNFIIGFLNTHCVSDPIKLLIVFKAVQLSLSGATGLLQTILVKIFVNPATNIFFEMIEV</sequence>
<feature type="compositionally biased region" description="Basic and acidic residues" evidence="2">
    <location>
        <begin position="5406"/>
        <end position="5419"/>
    </location>
</feature>
<dbReference type="InterPro" id="IPR005127">
    <property type="entry name" value="Giardia_VSP"/>
</dbReference>
<dbReference type="SMART" id="SM00261">
    <property type="entry name" value="FU"/>
    <property type="match status" value="73"/>
</dbReference>
<feature type="compositionally biased region" description="Basic and acidic residues" evidence="2">
    <location>
        <begin position="5691"/>
        <end position="5706"/>
    </location>
</feature>
<dbReference type="CDD" id="cd00064">
    <property type="entry name" value="FU"/>
    <property type="match status" value="11"/>
</dbReference>
<feature type="domain" description="TNFR-Cys" evidence="4">
    <location>
        <begin position="3954"/>
        <end position="4001"/>
    </location>
</feature>
<feature type="compositionally biased region" description="Basic and acidic residues" evidence="2">
    <location>
        <begin position="5480"/>
        <end position="5491"/>
    </location>
</feature>
<reference evidence="5" key="1">
    <citation type="submission" date="2021-01" db="EMBL/GenBank/DDBJ databases">
        <authorList>
            <consortium name="Genoscope - CEA"/>
            <person name="William W."/>
        </authorList>
    </citation>
    <scope>NUCLEOTIDE SEQUENCE</scope>
</reference>
<feature type="compositionally biased region" description="Acidic residues" evidence="2">
    <location>
        <begin position="5498"/>
        <end position="5507"/>
    </location>
</feature>
<dbReference type="SMART" id="SM01411">
    <property type="entry name" value="Ephrin_rec_like"/>
    <property type="match status" value="10"/>
</dbReference>
<feature type="compositionally biased region" description="Basic and acidic residues" evidence="2">
    <location>
        <begin position="5135"/>
        <end position="5144"/>
    </location>
</feature>
<feature type="compositionally biased region" description="Basic and acidic residues" evidence="2">
    <location>
        <begin position="5722"/>
        <end position="5735"/>
    </location>
</feature>
<dbReference type="Proteomes" id="UP000689195">
    <property type="component" value="Unassembled WGS sequence"/>
</dbReference>
<feature type="compositionally biased region" description="Basic and acidic residues" evidence="2">
    <location>
        <begin position="5523"/>
        <end position="5544"/>
    </location>
</feature>
<dbReference type="InterPro" id="IPR000742">
    <property type="entry name" value="EGF"/>
</dbReference>
<evidence type="ECO:0000256" key="3">
    <source>
        <dbReference type="SAM" id="Phobius"/>
    </source>
</evidence>
<dbReference type="InterPro" id="IPR006212">
    <property type="entry name" value="Furin_repeat"/>
</dbReference>
<gene>
    <name evidence="5" type="ORF">PPENT_87.1.T1140104</name>
</gene>
<feature type="region of interest" description="Disordered" evidence="2">
    <location>
        <begin position="5049"/>
        <end position="5070"/>
    </location>
</feature>
<feature type="transmembrane region" description="Helical" evidence="3">
    <location>
        <begin position="5841"/>
        <end position="5862"/>
    </location>
</feature>
<organism evidence="5 6">
    <name type="scientific">Paramecium pentaurelia</name>
    <dbReference type="NCBI Taxonomy" id="43138"/>
    <lineage>
        <taxon>Eukaryota</taxon>
        <taxon>Sar</taxon>
        <taxon>Alveolata</taxon>
        <taxon>Ciliophora</taxon>
        <taxon>Intramacronucleata</taxon>
        <taxon>Oligohymenophorea</taxon>
        <taxon>Peniculida</taxon>
        <taxon>Parameciidae</taxon>
        <taxon>Paramecium</taxon>
    </lineage>
</organism>
<feature type="region of interest" description="Disordered" evidence="2">
    <location>
        <begin position="5684"/>
        <end position="5752"/>
    </location>
</feature>
<dbReference type="PROSITE" id="PS50050">
    <property type="entry name" value="TNFR_NGFR_2"/>
    <property type="match status" value="2"/>
</dbReference>
<feature type="disulfide bond" evidence="1">
    <location>
        <begin position="3977"/>
        <end position="3990"/>
    </location>
</feature>
<feature type="domain" description="TNFR-Cys" evidence="4">
    <location>
        <begin position="1330"/>
        <end position="1376"/>
    </location>
</feature>
<accession>A0A8S1X509</accession>
<feature type="region of interest" description="Disordered" evidence="2">
    <location>
        <begin position="5129"/>
        <end position="5154"/>
    </location>
</feature>
<feature type="transmembrane region" description="Helical" evidence="3">
    <location>
        <begin position="5782"/>
        <end position="5804"/>
    </location>
</feature>
<dbReference type="SMART" id="SM00208">
    <property type="entry name" value="TNFR"/>
    <property type="match status" value="13"/>
</dbReference>
<feature type="transmembrane region" description="Helical" evidence="3">
    <location>
        <begin position="5874"/>
        <end position="5894"/>
    </location>
</feature>
<name>A0A8S1X509_9CILI</name>
<evidence type="ECO:0000313" key="6">
    <source>
        <dbReference type="Proteomes" id="UP000689195"/>
    </source>
</evidence>
<comment type="caution">
    <text evidence="5">The sequence shown here is derived from an EMBL/GenBank/DDBJ whole genome shotgun (WGS) entry which is preliminary data.</text>
</comment>
<evidence type="ECO:0000256" key="1">
    <source>
        <dbReference type="PROSITE-ProRule" id="PRU00206"/>
    </source>
</evidence>
<keyword evidence="3" id="KW-0472">Membrane</keyword>
<evidence type="ECO:0000259" key="4">
    <source>
        <dbReference type="PROSITE" id="PS50050"/>
    </source>
</evidence>